<dbReference type="InterPro" id="IPR036640">
    <property type="entry name" value="ABC1_TM_sf"/>
</dbReference>
<evidence type="ECO:0000256" key="8">
    <source>
        <dbReference type="SAM" id="MobiDB-lite"/>
    </source>
</evidence>
<feature type="transmembrane region" description="Helical" evidence="9">
    <location>
        <begin position="856"/>
        <end position="877"/>
    </location>
</feature>
<dbReference type="Pfam" id="PF00005">
    <property type="entry name" value="ABC_tran"/>
    <property type="match status" value="2"/>
</dbReference>
<evidence type="ECO:0000256" key="3">
    <source>
        <dbReference type="ARBA" id="ARBA00022692"/>
    </source>
</evidence>
<gene>
    <name evidence="12" type="ORF">HK57_00192</name>
</gene>
<comment type="caution">
    <text evidence="12">The sequence shown here is derived from an EMBL/GenBank/DDBJ whole genome shotgun (WGS) entry which is preliminary data.</text>
</comment>
<dbReference type="InterPro" id="IPR017871">
    <property type="entry name" value="ABC_transporter-like_CS"/>
</dbReference>
<dbReference type="CDD" id="cd18606">
    <property type="entry name" value="ABC_6TM_YOR1_D2_like"/>
    <property type="match status" value="1"/>
</dbReference>
<dbReference type="PANTHER" id="PTHR24223">
    <property type="entry name" value="ATP-BINDING CASSETTE SUB-FAMILY C"/>
    <property type="match status" value="1"/>
</dbReference>
<keyword evidence="2" id="KW-0813">Transport</keyword>
<dbReference type="FunFam" id="3.40.50.300:FF:002040">
    <property type="entry name" value="ABC multidrug transporter (Eurofung)"/>
    <property type="match status" value="1"/>
</dbReference>
<proteinExistence type="predicted"/>
<dbReference type="SUPFAM" id="SSF90123">
    <property type="entry name" value="ABC transporter transmembrane region"/>
    <property type="match status" value="2"/>
</dbReference>
<dbReference type="InterPro" id="IPR011527">
    <property type="entry name" value="ABC1_TM_dom"/>
</dbReference>
<evidence type="ECO:0000256" key="1">
    <source>
        <dbReference type="ARBA" id="ARBA00004141"/>
    </source>
</evidence>
<feature type="transmembrane region" description="Helical" evidence="9">
    <location>
        <begin position="331"/>
        <end position="353"/>
    </location>
</feature>
<feature type="domain" description="ABC transmembrane type-1" evidence="11">
    <location>
        <begin position="820"/>
        <end position="1097"/>
    </location>
</feature>
<dbReference type="SUPFAM" id="SSF52540">
    <property type="entry name" value="P-loop containing nucleoside triphosphate hydrolases"/>
    <property type="match status" value="2"/>
</dbReference>
<dbReference type="CDD" id="cd03250">
    <property type="entry name" value="ABCC_MRP_domain1"/>
    <property type="match status" value="1"/>
</dbReference>
<feature type="transmembrane region" description="Helical" evidence="9">
    <location>
        <begin position="1046"/>
        <end position="1064"/>
    </location>
</feature>
<feature type="transmembrane region" description="Helical" evidence="9">
    <location>
        <begin position="143"/>
        <end position="163"/>
    </location>
</feature>
<feature type="domain" description="ABC transporter" evidence="10">
    <location>
        <begin position="1135"/>
        <end position="1407"/>
    </location>
</feature>
<evidence type="ECO:0000313" key="13">
    <source>
        <dbReference type="Proteomes" id="UP000053475"/>
    </source>
</evidence>
<evidence type="ECO:0000259" key="10">
    <source>
        <dbReference type="PROSITE" id="PS50893"/>
    </source>
</evidence>
<evidence type="ECO:0000256" key="4">
    <source>
        <dbReference type="ARBA" id="ARBA00022741"/>
    </source>
</evidence>
<keyword evidence="7 9" id="KW-0472">Membrane</keyword>
<dbReference type="Gene3D" id="3.40.50.300">
    <property type="entry name" value="P-loop containing nucleotide triphosphate hydrolases"/>
    <property type="match status" value="2"/>
</dbReference>
<feature type="domain" description="ABC transmembrane type-1" evidence="11">
    <location>
        <begin position="144"/>
        <end position="471"/>
    </location>
</feature>
<feature type="transmembrane region" description="Helical" evidence="9">
    <location>
        <begin position="934"/>
        <end position="953"/>
    </location>
</feature>
<dbReference type="CDD" id="cd18597">
    <property type="entry name" value="ABC_6TM_YOR1_D1_like"/>
    <property type="match status" value="1"/>
</dbReference>
<feature type="compositionally biased region" description="Polar residues" evidence="8">
    <location>
        <begin position="15"/>
        <end position="31"/>
    </location>
</feature>
<dbReference type="GO" id="GO:0016020">
    <property type="term" value="C:membrane"/>
    <property type="evidence" value="ECO:0007669"/>
    <property type="project" value="UniProtKB-SubCell"/>
</dbReference>
<dbReference type="PROSITE" id="PS50893">
    <property type="entry name" value="ABC_TRANSPORTER_2"/>
    <property type="match status" value="2"/>
</dbReference>
<feature type="region of interest" description="Disordered" evidence="8">
    <location>
        <begin position="245"/>
        <end position="279"/>
    </location>
</feature>
<feature type="compositionally biased region" description="Basic and acidic residues" evidence="8">
    <location>
        <begin position="1267"/>
        <end position="1277"/>
    </location>
</feature>
<dbReference type="InterPro" id="IPR050173">
    <property type="entry name" value="ABC_transporter_C-like"/>
</dbReference>
<feature type="transmembrane region" description="Helical" evidence="9">
    <location>
        <begin position="816"/>
        <end position="836"/>
    </location>
</feature>
<accession>A0A0C1EFB0</accession>
<dbReference type="GO" id="GO:0005524">
    <property type="term" value="F:ATP binding"/>
    <property type="evidence" value="ECO:0007669"/>
    <property type="project" value="UniProtKB-KW"/>
</dbReference>
<keyword evidence="6 9" id="KW-1133">Transmembrane helix</keyword>
<dbReference type="InterPro" id="IPR027417">
    <property type="entry name" value="P-loop_NTPase"/>
</dbReference>
<dbReference type="InterPro" id="IPR003593">
    <property type="entry name" value="AAA+_ATPase"/>
</dbReference>
<evidence type="ECO:0000256" key="6">
    <source>
        <dbReference type="ARBA" id="ARBA00022989"/>
    </source>
</evidence>
<dbReference type="FunFam" id="1.20.1560.10:FF:000010">
    <property type="entry name" value="Multidrug resistance-associated ABC transporter"/>
    <property type="match status" value="1"/>
</dbReference>
<name>A0A0C1EFB0_ASPUT</name>
<organism evidence="12 13">
    <name type="scientific">Aspergillus ustus</name>
    <dbReference type="NCBI Taxonomy" id="40382"/>
    <lineage>
        <taxon>Eukaryota</taxon>
        <taxon>Fungi</taxon>
        <taxon>Dikarya</taxon>
        <taxon>Ascomycota</taxon>
        <taxon>Pezizomycotina</taxon>
        <taxon>Eurotiomycetes</taxon>
        <taxon>Eurotiomycetidae</taxon>
        <taxon>Eurotiales</taxon>
        <taxon>Aspergillaceae</taxon>
        <taxon>Aspergillus</taxon>
        <taxon>Aspergillus subgen. Nidulantes</taxon>
    </lineage>
</organism>
<sequence length="1419" mass="157909">MEAKREQKDEDGPQQEKQNSAESTDGSSNRSADLHKKQRAKWYRRWTLNPLRLQRIPPVPTERSVSREYGASFLSLAYFQWMSPLMNVGYLRPLELQDIWTVNPDREVELLSSKLDDALQRRTNAGAKRPLLWALYDTFRFEFVLGGICQLFGSLLMVFAPYLTRYLIAFATDAYVAQHTGQPGPNIGHGMGFVVGITLMQALQSVCTNQFLYRGQIVGGQVRAVLILHIFNKAMKLSGRAKAGGGAQQTAEEQEKKAKELTAAKDQALKKPGAPPKTDGKGWGNGRIIALMSIDVDRINLACGMFHISWTAPISIIVTLVLLLVNLSYSALAGYALLVFGIPFLTYAVRFLIVRRRNINKLTDQRVSLTQEILQGVRFVKYFGWEGSFLDRLKEIRGREIRSIQTLLAVRNGILCVSMSIPVFASMLAFITYALTNNDLNPAPIFSSLALFNSLRMPLNLLPLVIGQITDAWTALNRIQEFIVAEEQEEDIQHDQHMSNAIEIDHASFTWERLAADKEAEQAEKKTAPGQVTKPASEKANDQPAEPFQLRDLALDVRRDELIAVIGGVGSGKSSLLSALAGDMRMTDGAVRLSTSRAFCPQYTWIQNTTLRDNVLFGKEYNEEWYNQVIDACALKPDLEILPNGDQTEIGERGITISGGQKQRLNIARAIYFNAELVLLDDPLSAVDAHVGRHIMDKAICGLLKGRCRILATHQLHVLSRCDRIVVMDEGRILAIGTYDELVRDNEHFKRLLSTASQDSKEETEEATEAIEEETEKEKTAKPAKPGAALMQQEEKATDSVGWSVWKAYMSASGSYLHAVAILFFLALANVINIWTSLWLSYWTSDHYPALNTGQYIGIYAGLGAGSVISMFVFSTYMTTAGTNASKTMLQRAMTRVLRAPMSFFDTTPLGRITNRFSKDIQVMDNELCDAMRMYSLTITMIVSIIVLIIVFYHYFAIALAPLFLLFLLASNFYRASAREMKRHESILRSTVYARFGEAITGTASIRAYGVQSQFHNTLRDSINTMNGAYFLTFSNQRWLSVRLDAVALLLVFVTGVLVVTSRFDVSPSISGLVLSYILAIAQMLQFTVRQLAEVENNMNATERVHYYGTQLEEEAPAHLPDPTVPESWPQRGHLSFENVAMRYRAGLPLVLKNLSMEIAGGERIGIVGRTGAGKSSIMSALFRLTELAGGRIAIDGVDIATVGLQDLRSRLAIIPQDPTLFRGTIRSNLDPFNEHTDLELWGALRKAHLIDSSSRESDAEEAEAGQEEKEKDEIRSAPRAHASAAAAATTTTTAKLTLDTPVDEEGLTFSLGQRQLMALARALVRDARVIVCDEATSSVDFATDQRIQETMAAGFKGKTLLCIAHRLRTIIHYDRICVMDQGAIAEMDTPLNLWDRGDIFRAMCERSGISREDILGTN</sequence>
<keyword evidence="3 9" id="KW-0812">Transmembrane</keyword>
<feature type="transmembrane region" description="Helical" evidence="9">
    <location>
        <begin position="455"/>
        <end position="476"/>
    </location>
</feature>
<keyword evidence="5" id="KW-0067">ATP-binding</keyword>
<protein>
    <submittedName>
        <fullName evidence="12">ABC multidrug transporter</fullName>
    </submittedName>
</protein>
<evidence type="ECO:0000256" key="9">
    <source>
        <dbReference type="SAM" id="Phobius"/>
    </source>
</evidence>
<feature type="region of interest" description="Disordered" evidence="8">
    <location>
        <begin position="1"/>
        <end position="36"/>
    </location>
</feature>
<feature type="region of interest" description="Disordered" evidence="8">
    <location>
        <begin position="519"/>
        <end position="545"/>
    </location>
</feature>
<feature type="compositionally biased region" description="Acidic residues" evidence="8">
    <location>
        <begin position="762"/>
        <end position="775"/>
    </location>
</feature>
<feature type="region of interest" description="Disordered" evidence="8">
    <location>
        <begin position="754"/>
        <end position="791"/>
    </location>
</feature>
<dbReference type="Pfam" id="PF00664">
    <property type="entry name" value="ABC_membrane"/>
    <property type="match status" value="2"/>
</dbReference>
<comment type="subcellular location">
    <subcellularLocation>
        <location evidence="1">Membrane</location>
        <topology evidence="1">Multi-pass membrane protein</topology>
    </subcellularLocation>
</comment>
<feature type="transmembrane region" description="Helical" evidence="9">
    <location>
        <begin position="959"/>
        <end position="976"/>
    </location>
</feature>
<reference evidence="12 13" key="1">
    <citation type="submission" date="2014-11" db="EMBL/GenBank/DDBJ databases">
        <title>Genomics derived discovery of secondary metabolites biosynthetic gene clusters in Aspergillus ustus.</title>
        <authorList>
            <person name="Pi B."/>
            <person name="Dai F."/>
            <person name="Song X."/>
            <person name="Zhu C."/>
            <person name="Li H."/>
            <person name="Yu D."/>
        </authorList>
    </citation>
    <scope>NUCLEOTIDE SEQUENCE [LARGE SCALE GENOMIC DNA]</scope>
    <source>
        <strain evidence="12 13">3.3904</strain>
    </source>
</reference>
<feature type="region of interest" description="Disordered" evidence="8">
    <location>
        <begin position="1253"/>
        <end position="1289"/>
    </location>
</feature>
<dbReference type="SMART" id="SM00382">
    <property type="entry name" value="AAA"/>
    <property type="match status" value="2"/>
</dbReference>
<evidence type="ECO:0000256" key="7">
    <source>
        <dbReference type="ARBA" id="ARBA00023136"/>
    </source>
</evidence>
<dbReference type="InterPro" id="IPR003439">
    <property type="entry name" value="ABC_transporter-like_ATP-bd"/>
</dbReference>
<dbReference type="PROSITE" id="PS50929">
    <property type="entry name" value="ABC_TM1F"/>
    <property type="match status" value="2"/>
</dbReference>
<dbReference type="PANTHER" id="PTHR24223:SF464">
    <property type="entry name" value="ABC-TYPE TRANSPORTER CICA"/>
    <property type="match status" value="1"/>
</dbReference>
<dbReference type="GO" id="GO:0140359">
    <property type="term" value="F:ABC-type transporter activity"/>
    <property type="evidence" value="ECO:0007669"/>
    <property type="project" value="InterPro"/>
</dbReference>
<evidence type="ECO:0000256" key="2">
    <source>
        <dbReference type="ARBA" id="ARBA00022448"/>
    </source>
</evidence>
<feature type="compositionally biased region" description="Basic and acidic residues" evidence="8">
    <location>
        <begin position="1"/>
        <end position="11"/>
    </location>
</feature>
<feature type="compositionally biased region" description="Basic and acidic residues" evidence="8">
    <location>
        <begin position="253"/>
        <end position="269"/>
    </location>
</feature>
<dbReference type="CDD" id="cd03244">
    <property type="entry name" value="ABCC_MRP_domain2"/>
    <property type="match status" value="1"/>
</dbReference>
<keyword evidence="4" id="KW-0547">Nucleotide-binding</keyword>
<dbReference type="Gene3D" id="1.20.1560.10">
    <property type="entry name" value="ABC transporter type 1, transmembrane domain"/>
    <property type="match status" value="2"/>
</dbReference>
<feature type="transmembrane region" description="Helical" evidence="9">
    <location>
        <begin position="412"/>
        <end position="435"/>
    </location>
</feature>
<evidence type="ECO:0000259" key="11">
    <source>
        <dbReference type="PROSITE" id="PS50929"/>
    </source>
</evidence>
<evidence type="ECO:0000313" key="12">
    <source>
        <dbReference type="EMBL" id="KIA75339.1"/>
    </source>
</evidence>
<dbReference type="PROSITE" id="PS00211">
    <property type="entry name" value="ABC_TRANSPORTER_1"/>
    <property type="match status" value="2"/>
</dbReference>
<dbReference type="Proteomes" id="UP000053475">
    <property type="component" value="Unassembled WGS sequence"/>
</dbReference>
<dbReference type="GO" id="GO:0016887">
    <property type="term" value="F:ATP hydrolysis activity"/>
    <property type="evidence" value="ECO:0007669"/>
    <property type="project" value="InterPro"/>
</dbReference>
<keyword evidence="13" id="KW-1185">Reference proteome</keyword>
<evidence type="ECO:0000256" key="5">
    <source>
        <dbReference type="ARBA" id="ARBA00022840"/>
    </source>
</evidence>
<feature type="transmembrane region" description="Helical" evidence="9">
    <location>
        <begin position="301"/>
        <end position="325"/>
    </location>
</feature>
<feature type="domain" description="ABC transporter" evidence="10">
    <location>
        <begin position="532"/>
        <end position="755"/>
    </location>
</feature>
<dbReference type="EMBL" id="JOMC01000222">
    <property type="protein sequence ID" value="KIA75339.1"/>
    <property type="molecule type" value="Genomic_DNA"/>
</dbReference>